<dbReference type="Gene3D" id="1.10.287.950">
    <property type="entry name" value="Methyl-accepting chemotaxis protein"/>
    <property type="match status" value="1"/>
</dbReference>
<dbReference type="InterPro" id="IPR003660">
    <property type="entry name" value="HAMP_dom"/>
</dbReference>
<feature type="domain" description="Methyl-accepting transducer" evidence="6">
    <location>
        <begin position="377"/>
        <end position="606"/>
    </location>
</feature>
<dbReference type="CDD" id="cd06225">
    <property type="entry name" value="HAMP"/>
    <property type="match status" value="1"/>
</dbReference>
<dbReference type="SMART" id="SM00304">
    <property type="entry name" value="HAMP"/>
    <property type="match status" value="1"/>
</dbReference>
<evidence type="ECO:0000256" key="2">
    <source>
        <dbReference type="ARBA" id="ARBA00022481"/>
    </source>
</evidence>
<dbReference type="SUPFAM" id="SSF58104">
    <property type="entry name" value="Methyl-accepting chemotaxis protein (MCP) signaling domain"/>
    <property type="match status" value="1"/>
</dbReference>
<comment type="similarity">
    <text evidence="3">Belongs to the methyl-accepting chemotaxis (MCP) protein family.</text>
</comment>
<name>A0A4P6L1R3_9BURK</name>
<proteinExistence type="inferred from homology"/>
<sequence length="646" mass="67653">MHFIKRLSIQKKLMLSMGLCLLVFMVISSVLSVTMNGNRARERAVAQELPAQVGEIRNDILRQIGQALAVAQTLANDTYVHAWEDAGLPEAGAAAWTTYASHLKAKNKAATVFWVSKDTGKYFTDGGYGRTLSPNAASDGWFYGFLSSNVPYRLDIDKDAGSSDYMLFINNRVQTAGGKLAVAGIGLAVNDLATTIRNYRLGETGTVSLVRPNGTLLIDRDPQLADGKHALQDQPGFDAGVVKALLGEQSFAHAAIDGPEGRLFVASSYIKELNLYVLARVPEREVLGDIARSATISALIAGLVGGIIGLAGIWFISRAIAAPVMRAARMLGEIADGNGDLSRRMRVESEDEVGKLADAFNRFISSLNGTILQVRSSAEQISSATGEIATGNLDLSNRTEAQASNLEETAAAMEELTATVRQNADNAAQANTLVASTADAARKGGTVVSQVVDMMGAITDSSRRISDIIGVIDGIAFQTNILALNAAVEAARAGEQGRGFAVVASEVRNLAQRSATAAKEIKDLILASVDQVSAGSRLADGAGQAMGEIVHSVQQVADLVAQIANASDEQSKGIGQVNGAITEMDDVTQQNAALVEEAAAAAESLRMQAAALEQVVGTFKLDASAAAAAAAGTGLAVAPRAALRVR</sequence>
<feature type="transmembrane region" description="Helical" evidence="5">
    <location>
        <begin position="296"/>
        <end position="316"/>
    </location>
</feature>
<dbReference type="InterPro" id="IPR004089">
    <property type="entry name" value="MCPsignal_dom"/>
</dbReference>
<keyword evidence="4" id="KW-0807">Transducer</keyword>
<dbReference type="CDD" id="cd11386">
    <property type="entry name" value="MCP_signal"/>
    <property type="match status" value="1"/>
</dbReference>
<dbReference type="PANTHER" id="PTHR43531:SF14">
    <property type="entry name" value="METHYL-ACCEPTING CHEMOTAXIS PROTEIN I-RELATED"/>
    <property type="match status" value="1"/>
</dbReference>
<evidence type="ECO:0000313" key="8">
    <source>
        <dbReference type="EMBL" id="QBE65341.1"/>
    </source>
</evidence>
<keyword evidence="5" id="KW-1133">Transmembrane helix</keyword>
<accession>A0A4P6L1R3</accession>
<dbReference type="GO" id="GO:0005886">
    <property type="term" value="C:plasma membrane"/>
    <property type="evidence" value="ECO:0007669"/>
    <property type="project" value="TreeGrafter"/>
</dbReference>
<dbReference type="FunFam" id="1.10.287.950:FF:000001">
    <property type="entry name" value="Methyl-accepting chemotaxis sensory transducer"/>
    <property type="match status" value="1"/>
</dbReference>
<evidence type="ECO:0000259" key="6">
    <source>
        <dbReference type="PROSITE" id="PS50111"/>
    </source>
</evidence>
<dbReference type="Gene3D" id="3.30.450.20">
    <property type="entry name" value="PAS domain"/>
    <property type="match status" value="1"/>
</dbReference>
<comment type="subcellular location">
    <subcellularLocation>
        <location evidence="1">Membrane</location>
    </subcellularLocation>
</comment>
<dbReference type="PRINTS" id="PR00260">
    <property type="entry name" value="CHEMTRNSDUCR"/>
</dbReference>
<keyword evidence="5" id="KW-0812">Transmembrane</keyword>
<dbReference type="PROSITE" id="PS50885">
    <property type="entry name" value="HAMP"/>
    <property type="match status" value="1"/>
</dbReference>
<dbReference type="KEGG" id="plue:EWM63_22055"/>
<evidence type="ECO:0000256" key="1">
    <source>
        <dbReference type="ARBA" id="ARBA00004370"/>
    </source>
</evidence>
<gene>
    <name evidence="8" type="ORF">EWM63_22055</name>
</gene>
<dbReference type="Pfam" id="PF00672">
    <property type="entry name" value="HAMP"/>
    <property type="match status" value="1"/>
</dbReference>
<dbReference type="GO" id="GO:0004888">
    <property type="term" value="F:transmembrane signaling receptor activity"/>
    <property type="evidence" value="ECO:0007669"/>
    <property type="project" value="InterPro"/>
</dbReference>
<dbReference type="Pfam" id="PF00015">
    <property type="entry name" value="MCPsignal"/>
    <property type="match status" value="1"/>
</dbReference>
<dbReference type="GO" id="GO:0006935">
    <property type="term" value="P:chemotaxis"/>
    <property type="evidence" value="ECO:0007669"/>
    <property type="project" value="InterPro"/>
</dbReference>
<dbReference type="Proteomes" id="UP000290637">
    <property type="component" value="Chromosome"/>
</dbReference>
<dbReference type="PROSITE" id="PS50111">
    <property type="entry name" value="CHEMOTAXIS_TRANSDUC_2"/>
    <property type="match status" value="1"/>
</dbReference>
<evidence type="ECO:0000256" key="5">
    <source>
        <dbReference type="SAM" id="Phobius"/>
    </source>
</evidence>
<reference evidence="8 9" key="1">
    <citation type="submission" date="2019-02" db="EMBL/GenBank/DDBJ databases">
        <title>Draft Genome Sequences of Six Type Strains of the Genus Massilia.</title>
        <authorList>
            <person name="Miess H."/>
            <person name="Frediansyhah A."/>
            <person name="Gross H."/>
        </authorList>
    </citation>
    <scope>NUCLEOTIDE SEQUENCE [LARGE SCALE GENOMIC DNA]</scope>
    <source>
        <strain evidence="8 9">DSM 17473</strain>
    </source>
</reference>
<keyword evidence="5" id="KW-0472">Membrane</keyword>
<dbReference type="InterPro" id="IPR051310">
    <property type="entry name" value="MCP_chemotaxis"/>
</dbReference>
<protein>
    <submittedName>
        <fullName evidence="8">Methyl-accepting chemotaxis protein</fullName>
    </submittedName>
</protein>
<evidence type="ECO:0000259" key="7">
    <source>
        <dbReference type="PROSITE" id="PS50885"/>
    </source>
</evidence>
<dbReference type="EMBL" id="CP035913">
    <property type="protein sequence ID" value="QBE65341.1"/>
    <property type="molecule type" value="Genomic_DNA"/>
</dbReference>
<dbReference type="GO" id="GO:0007165">
    <property type="term" value="P:signal transduction"/>
    <property type="evidence" value="ECO:0007669"/>
    <property type="project" value="UniProtKB-KW"/>
</dbReference>
<dbReference type="AlphaFoldDB" id="A0A4P6L1R3"/>
<evidence type="ECO:0000256" key="4">
    <source>
        <dbReference type="PROSITE-ProRule" id="PRU00284"/>
    </source>
</evidence>
<organism evidence="8 9">
    <name type="scientific">Pseudoduganella lutea</name>
    <dbReference type="NCBI Taxonomy" id="321985"/>
    <lineage>
        <taxon>Bacteria</taxon>
        <taxon>Pseudomonadati</taxon>
        <taxon>Pseudomonadota</taxon>
        <taxon>Betaproteobacteria</taxon>
        <taxon>Burkholderiales</taxon>
        <taxon>Oxalobacteraceae</taxon>
        <taxon>Telluria group</taxon>
        <taxon>Pseudoduganella</taxon>
    </lineage>
</organism>
<keyword evidence="2" id="KW-0488">Methylation</keyword>
<keyword evidence="9" id="KW-1185">Reference proteome</keyword>
<evidence type="ECO:0000256" key="3">
    <source>
        <dbReference type="ARBA" id="ARBA00029447"/>
    </source>
</evidence>
<feature type="domain" description="HAMP" evidence="7">
    <location>
        <begin position="318"/>
        <end position="372"/>
    </location>
</feature>
<evidence type="ECO:0000313" key="9">
    <source>
        <dbReference type="Proteomes" id="UP000290637"/>
    </source>
</evidence>
<dbReference type="PANTHER" id="PTHR43531">
    <property type="entry name" value="PROTEIN ICFG"/>
    <property type="match status" value="1"/>
</dbReference>
<dbReference type="SMART" id="SM00283">
    <property type="entry name" value="MA"/>
    <property type="match status" value="1"/>
</dbReference>
<dbReference type="InterPro" id="IPR004090">
    <property type="entry name" value="Chemotax_Me-accpt_rcpt"/>
</dbReference>
<dbReference type="OrthoDB" id="9763018at2"/>